<gene>
    <name evidence="2" type="ORF">FOZ62_017684</name>
</gene>
<evidence type="ECO:0000313" key="3">
    <source>
        <dbReference type="Proteomes" id="UP000574390"/>
    </source>
</evidence>
<proteinExistence type="predicted"/>
<dbReference type="EMBL" id="JABANM010029611">
    <property type="protein sequence ID" value="KAF4707701.1"/>
    <property type="molecule type" value="Genomic_DNA"/>
</dbReference>
<feature type="compositionally biased region" description="Polar residues" evidence="1">
    <location>
        <begin position="470"/>
        <end position="481"/>
    </location>
</feature>
<evidence type="ECO:0000313" key="2">
    <source>
        <dbReference type="EMBL" id="KAF4707701.1"/>
    </source>
</evidence>
<feature type="region of interest" description="Disordered" evidence="1">
    <location>
        <begin position="470"/>
        <end position="514"/>
    </location>
</feature>
<comment type="caution">
    <text evidence="2">The sequence shown here is derived from an EMBL/GenBank/DDBJ whole genome shotgun (WGS) entry which is preliminary data.</text>
</comment>
<organism evidence="2 3">
    <name type="scientific">Perkinsus olseni</name>
    <name type="common">Perkinsus atlanticus</name>
    <dbReference type="NCBI Taxonomy" id="32597"/>
    <lineage>
        <taxon>Eukaryota</taxon>
        <taxon>Sar</taxon>
        <taxon>Alveolata</taxon>
        <taxon>Perkinsozoa</taxon>
        <taxon>Perkinsea</taxon>
        <taxon>Perkinsida</taxon>
        <taxon>Perkinsidae</taxon>
        <taxon>Perkinsus</taxon>
    </lineage>
</organism>
<protein>
    <submittedName>
        <fullName evidence="2">Uncharacterized protein</fullName>
    </submittedName>
</protein>
<accession>A0A7J6QHV0</accession>
<sequence length="514" mass="56168">MSADNDGAKDSPPSGGPPPTISHTSLPDEVLKALQAIPFLKNIAPGMAKIFAETPIDGDTLLQIDSQEDLMIIMEGTGITNRQATLLQAKIKSWGRSPPLEPARTLPNISQGHDTASLSGLSGLGSGLSHRSRTPTSRAEGESRRRTSRRRPSPSPSPSDGHSTTSNHRRRHRHSSPSPSDGSSTASNKGRRRRHRSHSGSSPRPSKRQRLHNTHDNPFQKLVTELMSYENAERQQQAEQSVAQRITDVSKKTGIGRIGANVTPPNRLLNDLIKKYEEGRNRGGNQRPAFTPHELKYFQSPSLGQHHSPNSPLPGATAHRMLSMTVAYMLGGQLEPAEAFNYLGVLFKIAADNDWAVAQKYDHTVRSQWSAGSATDKNFVPDVGKLDLEALWTARRYAHGRPGAPDGRPRQTNMTPGARRAVDRDQGICHDFSRGGPTGCAKQPQQCRYNHRCGICRSQTHGTMQHRYLSSNNHQFPSNGQRPATTTPRTSNNNSNRAAGKYPSSQGPAQKGGN</sequence>
<dbReference type="Proteomes" id="UP000574390">
    <property type="component" value="Unassembled WGS sequence"/>
</dbReference>
<feature type="region of interest" description="Disordered" evidence="1">
    <location>
        <begin position="95"/>
        <end position="215"/>
    </location>
</feature>
<feature type="compositionally biased region" description="Low complexity" evidence="1">
    <location>
        <begin position="176"/>
        <end position="188"/>
    </location>
</feature>
<feature type="region of interest" description="Disordered" evidence="1">
    <location>
        <begin position="1"/>
        <end position="24"/>
    </location>
</feature>
<name>A0A7J6QHV0_PEROL</name>
<feature type="compositionally biased region" description="Polar residues" evidence="1">
    <location>
        <begin position="107"/>
        <end position="116"/>
    </location>
</feature>
<reference evidence="2 3" key="1">
    <citation type="submission" date="2020-04" db="EMBL/GenBank/DDBJ databases">
        <title>Perkinsus olseni comparative genomics.</title>
        <authorList>
            <person name="Bogema D.R."/>
        </authorList>
    </citation>
    <scope>NUCLEOTIDE SEQUENCE [LARGE SCALE GENOMIC DNA]</scope>
    <source>
        <strain evidence="2">ATCC PRA-205</strain>
    </source>
</reference>
<feature type="compositionally biased region" description="Basic residues" evidence="1">
    <location>
        <begin position="189"/>
        <end position="198"/>
    </location>
</feature>
<feature type="region of interest" description="Disordered" evidence="1">
    <location>
        <begin position="399"/>
        <end position="423"/>
    </location>
</feature>
<dbReference type="AlphaFoldDB" id="A0A7J6QHV0"/>
<evidence type="ECO:0000256" key="1">
    <source>
        <dbReference type="SAM" id="MobiDB-lite"/>
    </source>
</evidence>
<feature type="compositionally biased region" description="Low complexity" evidence="1">
    <location>
        <begin position="482"/>
        <end position="499"/>
    </location>
</feature>